<feature type="signal peptide" evidence="2">
    <location>
        <begin position="1"/>
        <end position="23"/>
    </location>
</feature>
<sequence length="234" mass="23784">MTGTKTLGGAVAVLLCIGLSACGADGTDSAGAGGQVPQAPQRMTPIDNPPEAEPEPPDSRTAEQPDATTGNAPDHPAAEPSTSGPQAGTRCERDDLKLSLSYQGSGAGSQYQALVFTNDGDRSCVLHGFPGVSYVAGKDGHQVGEAAFRSGSKGAPVALAPGQQASALLKLANVANFDAASCEPTDARGLRVYPPHSYDSVFVPMTDAKGCAAEDIDGHQITVWTIQRGVPTGP</sequence>
<dbReference type="PROSITE" id="PS51257">
    <property type="entry name" value="PROKAR_LIPOPROTEIN"/>
    <property type="match status" value="1"/>
</dbReference>
<feature type="chain" id="PRO_5045793350" evidence="2">
    <location>
        <begin position="24"/>
        <end position="234"/>
    </location>
</feature>
<evidence type="ECO:0000313" key="4">
    <source>
        <dbReference type="EMBL" id="GAA2345526.1"/>
    </source>
</evidence>
<keyword evidence="2" id="KW-0732">Signal</keyword>
<organism evidence="4 5">
    <name type="scientific">Saccharopolyspora halophila</name>
    <dbReference type="NCBI Taxonomy" id="405551"/>
    <lineage>
        <taxon>Bacteria</taxon>
        <taxon>Bacillati</taxon>
        <taxon>Actinomycetota</taxon>
        <taxon>Actinomycetes</taxon>
        <taxon>Pseudonocardiales</taxon>
        <taxon>Pseudonocardiaceae</taxon>
        <taxon>Saccharopolyspora</taxon>
    </lineage>
</organism>
<proteinExistence type="predicted"/>
<evidence type="ECO:0000313" key="5">
    <source>
        <dbReference type="Proteomes" id="UP001501218"/>
    </source>
</evidence>
<accession>A0ABP5T4Q0</accession>
<evidence type="ECO:0000256" key="2">
    <source>
        <dbReference type="SAM" id="SignalP"/>
    </source>
</evidence>
<dbReference type="InterPro" id="IPR025326">
    <property type="entry name" value="DUF4232"/>
</dbReference>
<dbReference type="RefSeq" id="WP_344129952.1">
    <property type="nucleotide sequence ID" value="NZ_BAAARA010000007.1"/>
</dbReference>
<reference evidence="5" key="1">
    <citation type="journal article" date="2019" name="Int. J. Syst. Evol. Microbiol.">
        <title>The Global Catalogue of Microorganisms (GCM) 10K type strain sequencing project: providing services to taxonomists for standard genome sequencing and annotation.</title>
        <authorList>
            <consortium name="The Broad Institute Genomics Platform"/>
            <consortium name="The Broad Institute Genome Sequencing Center for Infectious Disease"/>
            <person name="Wu L."/>
            <person name="Ma J."/>
        </authorList>
    </citation>
    <scope>NUCLEOTIDE SEQUENCE [LARGE SCALE GENOMIC DNA]</scope>
    <source>
        <strain evidence="5">JCM 16221</strain>
    </source>
</reference>
<dbReference type="Proteomes" id="UP001501218">
    <property type="component" value="Unassembled WGS sequence"/>
</dbReference>
<evidence type="ECO:0000256" key="1">
    <source>
        <dbReference type="SAM" id="MobiDB-lite"/>
    </source>
</evidence>
<protein>
    <submittedName>
        <fullName evidence="4">DUF4232 domain-containing protein</fullName>
    </submittedName>
</protein>
<feature type="region of interest" description="Disordered" evidence="1">
    <location>
        <begin position="26"/>
        <end position="90"/>
    </location>
</feature>
<keyword evidence="5" id="KW-1185">Reference proteome</keyword>
<feature type="domain" description="DUF4232" evidence="3">
    <location>
        <begin position="91"/>
        <end position="225"/>
    </location>
</feature>
<dbReference type="EMBL" id="BAAARA010000007">
    <property type="protein sequence ID" value="GAA2345526.1"/>
    <property type="molecule type" value="Genomic_DNA"/>
</dbReference>
<name>A0ABP5T4Q0_9PSEU</name>
<comment type="caution">
    <text evidence="4">The sequence shown here is derived from an EMBL/GenBank/DDBJ whole genome shotgun (WGS) entry which is preliminary data.</text>
</comment>
<gene>
    <name evidence="4" type="ORF">GCM10009854_22970</name>
</gene>
<evidence type="ECO:0000259" key="3">
    <source>
        <dbReference type="Pfam" id="PF14016"/>
    </source>
</evidence>
<dbReference type="Pfam" id="PF14016">
    <property type="entry name" value="DUF4232"/>
    <property type="match status" value="1"/>
</dbReference>